<dbReference type="InterPro" id="IPR008978">
    <property type="entry name" value="HSP20-like_chaperone"/>
</dbReference>
<evidence type="ECO:0000259" key="3">
    <source>
        <dbReference type="PROSITE" id="PS51203"/>
    </source>
</evidence>
<feature type="region of interest" description="Disordered" evidence="2">
    <location>
        <begin position="407"/>
        <end position="429"/>
    </location>
</feature>
<dbReference type="InterPro" id="IPR031322">
    <property type="entry name" value="Shikimate/glucono_kinase"/>
</dbReference>
<comment type="similarity">
    <text evidence="1">Belongs to the shikimate kinase family.</text>
</comment>
<gene>
    <name evidence="4" type="ORF">STAS_20550</name>
</gene>
<keyword evidence="4" id="KW-0418">Kinase</keyword>
<evidence type="ECO:0000256" key="2">
    <source>
        <dbReference type="SAM" id="MobiDB-lite"/>
    </source>
</evidence>
<feature type="region of interest" description="Disordered" evidence="2">
    <location>
        <begin position="341"/>
        <end position="382"/>
    </location>
</feature>
<dbReference type="Pfam" id="PF01202">
    <property type="entry name" value="SKI"/>
    <property type="match status" value="1"/>
</dbReference>
<dbReference type="GO" id="GO:0016301">
    <property type="term" value="F:kinase activity"/>
    <property type="evidence" value="ECO:0007669"/>
    <property type="project" value="UniProtKB-KW"/>
</dbReference>
<dbReference type="PANTHER" id="PTHR21087:SF23">
    <property type="entry name" value="INACTIVE SHIKIMATE KINASE LIKE 2, CHLOROPLASTIC-RELATED"/>
    <property type="match status" value="1"/>
</dbReference>
<sequence length="678" mass="74938">MTTNLSFFSPKPTKTRALFPKNPSSLSPYTPKPLFNKTHFSSSHFRLGAKKNKNTLFCNCSTVPFVSPNATHYEFVDDSSEVELRLELGEESIAPGDIFVDASDNSLVIKVRKSGTQQTLLDTNSLFGVIKPSETIWYIDDAQLVVNLKKLDPELKWPDIVESWESLTSGLVQLLKGTSVFLVGESTEINQKVARELGIGLGYTPLSTKELLESYTKQTIDTWVREEGSDTVAEAEHAVLESLSSQARTVVATLGGKHGAAVRPNKWQHLFSGFTVWLSQSEAKDEGSAKEEAKKNMEDGNEGYSNAEVVVKLSGWDPTYSKAVAQASLSALKRLAMHRVSGPDVEEEVNTDKEEAQTTVEADDGNKMLRSHDENSPNDEKNLHTQLEGTAQGGENGELSQIKENSTDVQNGANGGDSAAKPSDVQTQNETAWYSSAPEEYNELLNKYYELEGQRQQILQQINQYSSWNYQHAVSNASTSGYQSCAPQPHDTVTCYCPYGCQNWAVPINSVPACCSGKSKDSTIHGDSDFVQKAMFAAERALSSIKKEADGVENKQAGIEVSDAAKDTKSSTDLDVVLSAWYRAGFYTGKNNTKPTLEVQLSSEELLSRKLIFQCLFVFRDFILSKGIYLSSLWKRPNTVKALEPFDVKQNLAEVATSVHNEKLVFSLHELKKNRLVR</sequence>
<dbReference type="GO" id="GO:0006950">
    <property type="term" value="P:response to stress"/>
    <property type="evidence" value="ECO:0007669"/>
    <property type="project" value="UniProtKB-ARBA"/>
</dbReference>
<accession>A0A5A7QED0</accession>
<feature type="compositionally biased region" description="Basic and acidic residues" evidence="2">
    <location>
        <begin position="364"/>
        <end position="382"/>
    </location>
</feature>
<proteinExistence type="inferred from homology"/>
<dbReference type="GO" id="GO:0005829">
    <property type="term" value="C:cytosol"/>
    <property type="evidence" value="ECO:0007669"/>
    <property type="project" value="TreeGrafter"/>
</dbReference>
<dbReference type="SUPFAM" id="SSF49764">
    <property type="entry name" value="HSP20-like chaperones"/>
    <property type="match status" value="1"/>
</dbReference>
<name>A0A5A7QED0_STRAF</name>
<keyword evidence="5" id="KW-1185">Reference proteome</keyword>
<protein>
    <submittedName>
        <fullName evidence="4">Shikimate kinase-like protein</fullName>
    </submittedName>
</protein>
<dbReference type="Gene3D" id="3.40.50.300">
    <property type="entry name" value="P-loop containing nucleotide triphosphate hydrolases"/>
    <property type="match status" value="1"/>
</dbReference>
<dbReference type="InterPro" id="IPR027417">
    <property type="entry name" value="P-loop_NTPase"/>
</dbReference>
<dbReference type="PANTHER" id="PTHR21087">
    <property type="entry name" value="SHIKIMATE KINASE"/>
    <property type="match status" value="1"/>
</dbReference>
<reference evidence="5" key="1">
    <citation type="journal article" date="2019" name="Curr. Biol.">
        <title>Genome Sequence of Striga asiatica Provides Insight into the Evolution of Plant Parasitism.</title>
        <authorList>
            <person name="Yoshida S."/>
            <person name="Kim S."/>
            <person name="Wafula E.K."/>
            <person name="Tanskanen J."/>
            <person name="Kim Y.M."/>
            <person name="Honaas L."/>
            <person name="Yang Z."/>
            <person name="Spallek T."/>
            <person name="Conn C.E."/>
            <person name="Ichihashi Y."/>
            <person name="Cheong K."/>
            <person name="Cui S."/>
            <person name="Der J.P."/>
            <person name="Gundlach H."/>
            <person name="Jiao Y."/>
            <person name="Hori C."/>
            <person name="Ishida J.K."/>
            <person name="Kasahara H."/>
            <person name="Kiba T."/>
            <person name="Kim M.S."/>
            <person name="Koo N."/>
            <person name="Laohavisit A."/>
            <person name="Lee Y.H."/>
            <person name="Lumba S."/>
            <person name="McCourt P."/>
            <person name="Mortimer J.C."/>
            <person name="Mutuku J.M."/>
            <person name="Nomura T."/>
            <person name="Sasaki-Sekimoto Y."/>
            <person name="Seto Y."/>
            <person name="Wang Y."/>
            <person name="Wakatake T."/>
            <person name="Sakakibara H."/>
            <person name="Demura T."/>
            <person name="Yamaguchi S."/>
            <person name="Yoneyama K."/>
            <person name="Manabe R.I."/>
            <person name="Nelson D.C."/>
            <person name="Schulman A.H."/>
            <person name="Timko M.P."/>
            <person name="dePamphilis C.W."/>
            <person name="Choi D."/>
            <person name="Shirasu K."/>
        </authorList>
    </citation>
    <scope>NUCLEOTIDE SEQUENCE [LARGE SCALE GENOMIC DNA]</scope>
    <source>
        <strain evidence="5">cv. UVA1</strain>
    </source>
</reference>
<dbReference type="CDD" id="cd06463">
    <property type="entry name" value="p23_like"/>
    <property type="match status" value="1"/>
</dbReference>
<dbReference type="PROSITE" id="PS51203">
    <property type="entry name" value="CS"/>
    <property type="match status" value="1"/>
</dbReference>
<organism evidence="4 5">
    <name type="scientific">Striga asiatica</name>
    <name type="common">Asiatic witchweed</name>
    <name type="synonym">Buchnera asiatica</name>
    <dbReference type="NCBI Taxonomy" id="4170"/>
    <lineage>
        <taxon>Eukaryota</taxon>
        <taxon>Viridiplantae</taxon>
        <taxon>Streptophyta</taxon>
        <taxon>Embryophyta</taxon>
        <taxon>Tracheophyta</taxon>
        <taxon>Spermatophyta</taxon>
        <taxon>Magnoliopsida</taxon>
        <taxon>eudicotyledons</taxon>
        <taxon>Gunneridae</taxon>
        <taxon>Pentapetalae</taxon>
        <taxon>asterids</taxon>
        <taxon>lamiids</taxon>
        <taxon>Lamiales</taxon>
        <taxon>Orobanchaceae</taxon>
        <taxon>Buchnereae</taxon>
        <taxon>Striga</taxon>
    </lineage>
</organism>
<dbReference type="Gene3D" id="2.60.40.790">
    <property type="match status" value="1"/>
</dbReference>
<evidence type="ECO:0000256" key="1">
    <source>
        <dbReference type="ARBA" id="ARBA00006997"/>
    </source>
</evidence>
<evidence type="ECO:0000313" key="4">
    <source>
        <dbReference type="EMBL" id="GER43683.1"/>
    </source>
</evidence>
<dbReference type="AlphaFoldDB" id="A0A5A7QED0"/>
<dbReference type="EMBL" id="BKCP01006737">
    <property type="protein sequence ID" value="GER43683.1"/>
    <property type="molecule type" value="Genomic_DNA"/>
</dbReference>
<dbReference type="OrthoDB" id="515366at2759"/>
<evidence type="ECO:0000313" key="5">
    <source>
        <dbReference type="Proteomes" id="UP000325081"/>
    </source>
</evidence>
<keyword evidence="4" id="KW-0808">Transferase</keyword>
<dbReference type="Proteomes" id="UP000325081">
    <property type="component" value="Unassembled WGS sequence"/>
</dbReference>
<comment type="caution">
    <text evidence="4">The sequence shown here is derived from an EMBL/GenBank/DDBJ whole genome shotgun (WGS) entry which is preliminary data.</text>
</comment>
<feature type="domain" description="CS" evidence="3">
    <location>
        <begin position="68"/>
        <end position="161"/>
    </location>
</feature>
<dbReference type="InterPro" id="IPR007052">
    <property type="entry name" value="CS_dom"/>
</dbReference>
<dbReference type="Pfam" id="PF04969">
    <property type="entry name" value="CS"/>
    <property type="match status" value="1"/>
</dbReference>